<reference evidence="2 3" key="1">
    <citation type="journal article" date="2024" name="Nat. Commun.">
        <title>Phylogenomics reveals the evolutionary origins of lichenization in chlorophyte algae.</title>
        <authorList>
            <person name="Puginier C."/>
            <person name="Libourel C."/>
            <person name="Otte J."/>
            <person name="Skaloud P."/>
            <person name="Haon M."/>
            <person name="Grisel S."/>
            <person name="Petersen M."/>
            <person name="Berrin J.G."/>
            <person name="Delaux P.M."/>
            <person name="Dal Grande F."/>
            <person name="Keller J."/>
        </authorList>
    </citation>
    <scope>NUCLEOTIDE SEQUENCE [LARGE SCALE GENOMIC DNA]</scope>
    <source>
        <strain evidence="2 3">SAG 245.80</strain>
    </source>
</reference>
<feature type="domain" description="SigF-like NTF2-like" evidence="1">
    <location>
        <begin position="20"/>
        <end position="162"/>
    </location>
</feature>
<dbReference type="InterPro" id="IPR032710">
    <property type="entry name" value="NTF2-like_dom_sf"/>
</dbReference>
<dbReference type="SUPFAM" id="SSF54427">
    <property type="entry name" value="NTF2-like"/>
    <property type="match status" value="1"/>
</dbReference>
<dbReference type="InterPro" id="IPR057514">
    <property type="entry name" value="NTF2_SigF"/>
</dbReference>
<organism evidence="2 3">
    <name type="scientific">Elliptochloris bilobata</name>
    <dbReference type="NCBI Taxonomy" id="381761"/>
    <lineage>
        <taxon>Eukaryota</taxon>
        <taxon>Viridiplantae</taxon>
        <taxon>Chlorophyta</taxon>
        <taxon>core chlorophytes</taxon>
        <taxon>Trebouxiophyceae</taxon>
        <taxon>Trebouxiophyceae incertae sedis</taxon>
        <taxon>Elliptochloris clade</taxon>
        <taxon>Elliptochloris</taxon>
    </lineage>
</organism>
<dbReference type="PANTHER" id="PTHR35393">
    <property type="entry name" value="CHROMOSOME 1, WHOLE GENOME SHOTGUN SEQUENCE"/>
    <property type="match status" value="1"/>
</dbReference>
<proteinExistence type="predicted"/>
<dbReference type="EMBL" id="JALJOU010000037">
    <property type="protein sequence ID" value="KAK9833268.1"/>
    <property type="molecule type" value="Genomic_DNA"/>
</dbReference>
<gene>
    <name evidence="2" type="ORF">WJX81_001446</name>
</gene>
<protein>
    <recommendedName>
        <fullName evidence="1">SigF-like NTF2-like domain-containing protein</fullName>
    </recommendedName>
</protein>
<sequence>MQNVERDLKEAFRGTLSGIYEERRQTVERVFAPDAKFWHLAHVAYGRDNIWGIYQLWAANNYKTIEIKFTRMVHDKESDLVLIDLLEYCSVWWMPINLIFGGPVVSLHVILQLKDSPHGKVICYQEDHAMLLESALLLNMPTPVVRFLEDTVLPAVGTAYSTLGNALYKALSQPRNGKLPCAPATRLVDVTQDLPDVVAGLFNGTPCERRAACAALYAEDAVLWNSLYTVRGRDKIFGAINFWVLFNREFTVKINRIVPSGNTVLVDVSQEYKPFWWPPLLPPRIMWNHIILTLADGPNGSKVIVRHENHPLALEATLIANLGPISWLINVMRGLNGILFGFAGRLIYYFCDIIHRQLPLLLNIDAYKPTEFTRIANRPFALEPHKVPHARLHASMKMHT</sequence>
<evidence type="ECO:0000313" key="2">
    <source>
        <dbReference type="EMBL" id="KAK9833268.1"/>
    </source>
</evidence>
<evidence type="ECO:0000259" key="1">
    <source>
        <dbReference type="Pfam" id="PF24840"/>
    </source>
</evidence>
<dbReference type="AlphaFoldDB" id="A0AAW1RHV9"/>
<name>A0AAW1RHV9_9CHLO</name>
<dbReference type="Pfam" id="PF24840">
    <property type="entry name" value="NTF2_SigF"/>
    <property type="match status" value="1"/>
</dbReference>
<comment type="caution">
    <text evidence="2">The sequence shown here is derived from an EMBL/GenBank/DDBJ whole genome shotgun (WGS) entry which is preliminary data.</text>
</comment>
<dbReference type="Proteomes" id="UP001445335">
    <property type="component" value="Unassembled WGS sequence"/>
</dbReference>
<keyword evidence="3" id="KW-1185">Reference proteome</keyword>
<dbReference type="PANTHER" id="PTHR35393:SF1">
    <property type="entry name" value="SNOAL-LIKE DOMAIN-CONTAINING PROTEIN"/>
    <property type="match status" value="1"/>
</dbReference>
<accession>A0AAW1RHV9</accession>
<evidence type="ECO:0000313" key="3">
    <source>
        <dbReference type="Proteomes" id="UP001445335"/>
    </source>
</evidence>